<name>A0A450WFU2_9GAMM</name>
<sequence>MLTAGKDYFVYFPLSFANKSNFTKHRFCFADAGSCFVGSRKSFARYFVRFHATAAKNNREHGLVKLR</sequence>
<protein>
    <submittedName>
        <fullName evidence="1">Uncharacterized protein</fullName>
    </submittedName>
</protein>
<gene>
    <name evidence="1" type="ORF">BECKLFY1418C_GA0070996_10195</name>
</gene>
<dbReference type="AlphaFoldDB" id="A0A450WFU2"/>
<evidence type="ECO:0000313" key="1">
    <source>
        <dbReference type="EMBL" id="VFK15920.1"/>
    </source>
</evidence>
<accession>A0A450WFU2</accession>
<reference evidence="1" key="1">
    <citation type="submission" date="2019-02" db="EMBL/GenBank/DDBJ databases">
        <authorList>
            <person name="Gruber-Vodicka R. H."/>
            <person name="Seah K. B. B."/>
        </authorList>
    </citation>
    <scope>NUCLEOTIDE SEQUENCE</scope>
    <source>
        <strain evidence="1">BECK_BY7</strain>
    </source>
</reference>
<dbReference type="EMBL" id="CAADFN010000019">
    <property type="protein sequence ID" value="VFK15920.1"/>
    <property type="molecule type" value="Genomic_DNA"/>
</dbReference>
<proteinExistence type="predicted"/>
<organism evidence="1">
    <name type="scientific">Candidatus Kentrum sp. LFY</name>
    <dbReference type="NCBI Taxonomy" id="2126342"/>
    <lineage>
        <taxon>Bacteria</taxon>
        <taxon>Pseudomonadati</taxon>
        <taxon>Pseudomonadota</taxon>
        <taxon>Gammaproteobacteria</taxon>
        <taxon>Candidatus Kentrum</taxon>
    </lineage>
</organism>